<gene>
    <name evidence="1" type="ORF">NCTC7304_04689</name>
</gene>
<protein>
    <submittedName>
        <fullName evidence="1">Uncharacterized protein</fullName>
    </submittedName>
</protein>
<proteinExistence type="predicted"/>
<dbReference type="Proteomes" id="UP000254762">
    <property type="component" value="Unassembled WGS sequence"/>
</dbReference>
<sequence length="64" mass="7853">MNRNTYEETKISESSFNEQSIIMNLIKDKFEKLELKIQNSDPRKRKYILEKIKDLRLEIEYILM</sequence>
<organism evidence="1 2">
    <name type="scientific">Salmonella enterica subsp. arizonae</name>
    <dbReference type="NCBI Taxonomy" id="59203"/>
    <lineage>
        <taxon>Bacteria</taxon>
        <taxon>Pseudomonadati</taxon>
        <taxon>Pseudomonadota</taxon>
        <taxon>Gammaproteobacteria</taxon>
        <taxon>Enterobacterales</taxon>
        <taxon>Enterobacteriaceae</taxon>
        <taxon>Salmonella</taxon>
    </lineage>
</organism>
<name>A0A379T3J2_SALER</name>
<dbReference type="EMBL" id="UGXD01000002">
    <property type="protein sequence ID" value="SUG35140.1"/>
    <property type="molecule type" value="Genomic_DNA"/>
</dbReference>
<accession>A0A379T3J2</accession>
<dbReference type="AlphaFoldDB" id="A0A379T3J2"/>
<evidence type="ECO:0000313" key="2">
    <source>
        <dbReference type="Proteomes" id="UP000254762"/>
    </source>
</evidence>
<reference evidence="1 2" key="1">
    <citation type="submission" date="2018-06" db="EMBL/GenBank/DDBJ databases">
        <authorList>
            <consortium name="Pathogen Informatics"/>
            <person name="Doyle S."/>
        </authorList>
    </citation>
    <scope>NUCLEOTIDE SEQUENCE [LARGE SCALE GENOMIC DNA]</scope>
    <source>
        <strain evidence="1 2">NCTC7304</strain>
    </source>
</reference>
<evidence type="ECO:0000313" key="1">
    <source>
        <dbReference type="EMBL" id="SUG35140.1"/>
    </source>
</evidence>